<sequence>MIRACFPRHSGVAYRGSLERAEMTAKQKLPAQPSADQCRSGQRSFAQYLSPMLFAIFTTPEQCEMAEVEIPVYSYAELKKITNGFGAENFMGKTFSSNSLLYRGEIVDKESNLVQKVIVEMRKNEKDYDLKVWQTQLNALKDPTISSHPNVVKLQGYCNSACDLGLVYDCHALGTLHSLIFDESFSWSMRMKVALQLARVLQFLHSQEKPLILLNFEPRSILVDMDFNPLIFGFGLASGGVLGILDHTVLSLIFLSHPQVYLDPEYTLCGITIGPWCDVFSFGTLLLAMITKSHDPEVGEIIARSKYSFLQRFYGINFTKFIVLKNFWKDGKYHIRDSAAVTKLAVRCVKSCLTVVPKYHERPGMSEAVSILECLRVVKKLGLHCSSLA</sequence>
<dbReference type="PROSITE" id="PS50011">
    <property type="entry name" value="PROTEIN_KINASE_DOM"/>
    <property type="match status" value="1"/>
</dbReference>
<evidence type="ECO:0000313" key="3">
    <source>
        <dbReference type="RefSeq" id="XP_010905045.2"/>
    </source>
</evidence>
<dbReference type="OrthoDB" id="1711336at2759"/>
<dbReference type="GO" id="GO:0004672">
    <property type="term" value="F:protein kinase activity"/>
    <property type="evidence" value="ECO:0007669"/>
    <property type="project" value="InterPro"/>
</dbReference>
<keyword evidence="3" id="KW-0808">Transferase</keyword>
<dbReference type="InterPro" id="IPR050823">
    <property type="entry name" value="Plant_Ser_Thr_Prot_Kinase"/>
</dbReference>
<dbReference type="Gene3D" id="1.10.510.10">
    <property type="entry name" value="Transferase(Phosphotransferase) domain 1"/>
    <property type="match status" value="1"/>
</dbReference>
<keyword evidence="2" id="KW-1185">Reference proteome</keyword>
<dbReference type="InterPro" id="IPR001245">
    <property type="entry name" value="Ser-Thr/Tyr_kinase_cat_dom"/>
</dbReference>
<proteinExistence type="predicted"/>
<dbReference type="InParanoid" id="A0A6I9Q9G9"/>
<dbReference type="AlphaFoldDB" id="A0A6I9Q9G9"/>
<dbReference type="RefSeq" id="XP_010905045.2">
    <property type="nucleotide sequence ID" value="XM_010906743.3"/>
</dbReference>
<dbReference type="SMART" id="SM00220">
    <property type="entry name" value="S_TKc"/>
    <property type="match status" value="1"/>
</dbReference>
<dbReference type="Gene3D" id="3.30.200.20">
    <property type="entry name" value="Phosphorylase Kinase, domain 1"/>
    <property type="match status" value="1"/>
</dbReference>
<dbReference type="Proteomes" id="UP000504607">
    <property type="component" value="Unplaced"/>
</dbReference>
<evidence type="ECO:0000313" key="2">
    <source>
        <dbReference type="Proteomes" id="UP000504607"/>
    </source>
</evidence>
<dbReference type="GO" id="GO:0005524">
    <property type="term" value="F:ATP binding"/>
    <property type="evidence" value="ECO:0007669"/>
    <property type="project" value="InterPro"/>
</dbReference>
<protein>
    <submittedName>
        <fullName evidence="3">Probable serine/threonine-protein kinase PIX13 isoform X1</fullName>
    </submittedName>
</protein>
<keyword evidence="3" id="KW-0418">Kinase</keyword>
<evidence type="ECO:0000259" key="1">
    <source>
        <dbReference type="PROSITE" id="PS50011"/>
    </source>
</evidence>
<dbReference type="InterPro" id="IPR011009">
    <property type="entry name" value="Kinase-like_dom_sf"/>
</dbReference>
<name>A0A6I9Q9G9_ELAGV</name>
<dbReference type="PANTHER" id="PTHR45621">
    <property type="entry name" value="OS01G0588500 PROTEIN-RELATED"/>
    <property type="match status" value="1"/>
</dbReference>
<dbReference type="GeneID" id="105032328"/>
<reference evidence="3" key="1">
    <citation type="submission" date="2025-08" db="UniProtKB">
        <authorList>
            <consortium name="RefSeq"/>
        </authorList>
    </citation>
    <scope>IDENTIFICATION</scope>
</reference>
<accession>A0A6I9Q9G9</accession>
<feature type="domain" description="Protein kinase" evidence="1">
    <location>
        <begin position="75"/>
        <end position="375"/>
    </location>
</feature>
<dbReference type="KEGG" id="egu:105032328"/>
<organism evidence="2 3">
    <name type="scientific">Elaeis guineensis var. tenera</name>
    <name type="common">Oil palm</name>
    <dbReference type="NCBI Taxonomy" id="51953"/>
    <lineage>
        <taxon>Eukaryota</taxon>
        <taxon>Viridiplantae</taxon>
        <taxon>Streptophyta</taxon>
        <taxon>Embryophyta</taxon>
        <taxon>Tracheophyta</taxon>
        <taxon>Spermatophyta</taxon>
        <taxon>Magnoliopsida</taxon>
        <taxon>Liliopsida</taxon>
        <taxon>Arecaceae</taxon>
        <taxon>Arecoideae</taxon>
        <taxon>Cocoseae</taxon>
        <taxon>Elaeidinae</taxon>
        <taxon>Elaeis</taxon>
    </lineage>
</organism>
<dbReference type="InterPro" id="IPR000719">
    <property type="entry name" value="Prot_kinase_dom"/>
</dbReference>
<dbReference type="SUPFAM" id="SSF56112">
    <property type="entry name" value="Protein kinase-like (PK-like)"/>
    <property type="match status" value="1"/>
</dbReference>
<gene>
    <name evidence="3" type="primary">LOC105032328</name>
</gene>
<dbReference type="Pfam" id="PF07714">
    <property type="entry name" value="PK_Tyr_Ser-Thr"/>
    <property type="match status" value="1"/>
</dbReference>